<keyword evidence="6 8" id="KW-1133">Transmembrane helix</keyword>
<feature type="transmembrane region" description="Helical" evidence="8">
    <location>
        <begin position="309"/>
        <end position="328"/>
    </location>
</feature>
<evidence type="ECO:0000256" key="5">
    <source>
        <dbReference type="ARBA" id="ARBA00022692"/>
    </source>
</evidence>
<name>A0A255XSL4_9PROT</name>
<comment type="subcellular location">
    <subcellularLocation>
        <location evidence="1">Cell inner membrane</location>
        <topology evidence="1">Multi-pass membrane protein</topology>
    </subcellularLocation>
</comment>
<dbReference type="Gene3D" id="1.20.1250.20">
    <property type="entry name" value="MFS general substrate transporter like domains"/>
    <property type="match status" value="2"/>
</dbReference>
<feature type="transmembrane region" description="Helical" evidence="8">
    <location>
        <begin position="226"/>
        <end position="248"/>
    </location>
</feature>
<dbReference type="SUPFAM" id="SSF103473">
    <property type="entry name" value="MFS general substrate transporter"/>
    <property type="match status" value="1"/>
</dbReference>
<feature type="transmembrane region" description="Helical" evidence="8">
    <location>
        <begin position="52"/>
        <end position="75"/>
    </location>
</feature>
<feature type="transmembrane region" description="Helical" evidence="8">
    <location>
        <begin position="111"/>
        <end position="137"/>
    </location>
</feature>
<evidence type="ECO:0000256" key="2">
    <source>
        <dbReference type="ARBA" id="ARBA00022448"/>
    </source>
</evidence>
<dbReference type="PIRSF" id="PIRSF004925">
    <property type="entry name" value="HcaT"/>
    <property type="match status" value="1"/>
</dbReference>
<evidence type="ECO:0000256" key="3">
    <source>
        <dbReference type="ARBA" id="ARBA00022475"/>
    </source>
</evidence>
<dbReference type="AlphaFoldDB" id="A0A255XSL4"/>
<keyword evidence="5 8" id="KW-0812">Transmembrane</keyword>
<dbReference type="GO" id="GO:0030395">
    <property type="term" value="F:lactose binding"/>
    <property type="evidence" value="ECO:0007669"/>
    <property type="project" value="TreeGrafter"/>
</dbReference>
<dbReference type="Proteomes" id="UP000216361">
    <property type="component" value="Unassembled WGS sequence"/>
</dbReference>
<feature type="transmembrane region" description="Helical" evidence="8">
    <location>
        <begin position="174"/>
        <end position="193"/>
    </location>
</feature>
<dbReference type="PANTHER" id="PTHR23522:SF10">
    <property type="entry name" value="3-PHENYLPROPIONIC ACID TRANSPORTER-RELATED"/>
    <property type="match status" value="1"/>
</dbReference>
<accession>A0A255XSL4</accession>
<evidence type="ECO:0000256" key="7">
    <source>
        <dbReference type="ARBA" id="ARBA00023136"/>
    </source>
</evidence>
<evidence type="ECO:0000313" key="11">
    <source>
        <dbReference type="Proteomes" id="UP000216361"/>
    </source>
</evidence>
<protein>
    <recommendedName>
        <fullName evidence="9">Major facilitator superfamily associated domain-containing protein</fullName>
    </recommendedName>
</protein>
<dbReference type="EMBL" id="NOXS01000031">
    <property type="protein sequence ID" value="OYQ19425.1"/>
    <property type="molecule type" value="Genomic_DNA"/>
</dbReference>
<sequence length="402" mass="42417">MPPRYLDARRAAGQGYRMSSYLRFSLFFAAFYSSMGVSTPFLAVWFDYRGLSAAQIGLVFAAGMTMKVVFTLLAGQLADQVTRKRDLITAILALVALLMAGQHFAPSFVPILVLSALATALQAAVVAITDATTLATARSGAFAYSQVRAWGSAAFLVVALALGPILQASGPEPIVLIMAALVAAAVLASRGLIDAPTAARPATRPDLGEMLRGFIGLLRIPALRRLYLTAALLQNAHIFYYAFSSLHWQKMGLSKEQIGVLWAEGVVFEIILFAVVPRIGFLRRPVALLMIAGAAGLLRWSVLGTTAEFNSLLLVQALHALTFGAVHLGSMQLLSECSPPGTSARAQGLYAALPLGIGSGIAYMLVGPLYAAVGGAGFYAMAALSVAGAVMAYGLRHRQAPQ</sequence>
<dbReference type="InterPro" id="IPR024989">
    <property type="entry name" value="MFS_assoc_dom"/>
</dbReference>
<feature type="transmembrane region" description="Helical" evidence="8">
    <location>
        <begin position="149"/>
        <end position="168"/>
    </location>
</feature>
<dbReference type="PANTHER" id="PTHR23522">
    <property type="entry name" value="BLL5896 PROTEIN"/>
    <property type="match status" value="1"/>
</dbReference>
<keyword evidence="2" id="KW-0813">Transport</keyword>
<gene>
    <name evidence="10" type="ORF">CHR90_08365</name>
</gene>
<reference evidence="10 11" key="1">
    <citation type="submission" date="2017-07" db="EMBL/GenBank/DDBJ databases">
        <title>Elstera cyanobacteriorum sp. nov., a novel bacterium isolated from cyanobacterial aggregates in a eutrophic lake.</title>
        <authorList>
            <person name="Cai H."/>
        </authorList>
    </citation>
    <scope>NUCLEOTIDE SEQUENCE [LARGE SCALE GENOMIC DNA]</scope>
    <source>
        <strain evidence="10 11">TH019</strain>
    </source>
</reference>
<dbReference type="GO" id="GO:0015528">
    <property type="term" value="F:lactose:proton symporter activity"/>
    <property type="evidence" value="ECO:0007669"/>
    <property type="project" value="TreeGrafter"/>
</dbReference>
<feature type="transmembrane region" description="Helical" evidence="8">
    <location>
        <begin position="349"/>
        <end position="370"/>
    </location>
</feature>
<feature type="transmembrane region" description="Helical" evidence="8">
    <location>
        <begin position="376"/>
        <end position="395"/>
    </location>
</feature>
<proteinExistence type="predicted"/>
<feature type="transmembrane region" description="Helical" evidence="8">
    <location>
        <begin position="87"/>
        <end position="105"/>
    </location>
</feature>
<comment type="caution">
    <text evidence="10">The sequence shown here is derived from an EMBL/GenBank/DDBJ whole genome shotgun (WGS) entry which is preliminary data.</text>
</comment>
<evidence type="ECO:0000256" key="8">
    <source>
        <dbReference type="SAM" id="Phobius"/>
    </source>
</evidence>
<evidence type="ECO:0000313" key="10">
    <source>
        <dbReference type="EMBL" id="OYQ19425.1"/>
    </source>
</evidence>
<dbReference type="InterPro" id="IPR026032">
    <property type="entry name" value="HcaT-like"/>
</dbReference>
<evidence type="ECO:0000259" key="9">
    <source>
        <dbReference type="Pfam" id="PF12832"/>
    </source>
</evidence>
<organism evidence="10 11">
    <name type="scientific">Elstera cyanobacteriorum</name>
    <dbReference type="NCBI Taxonomy" id="2022747"/>
    <lineage>
        <taxon>Bacteria</taxon>
        <taxon>Pseudomonadati</taxon>
        <taxon>Pseudomonadota</taxon>
        <taxon>Alphaproteobacteria</taxon>
        <taxon>Rhodospirillales</taxon>
        <taxon>Rhodospirillaceae</taxon>
        <taxon>Elstera</taxon>
    </lineage>
</organism>
<keyword evidence="4" id="KW-0997">Cell inner membrane</keyword>
<evidence type="ECO:0000256" key="6">
    <source>
        <dbReference type="ARBA" id="ARBA00022989"/>
    </source>
</evidence>
<dbReference type="OrthoDB" id="9150135at2"/>
<evidence type="ECO:0000256" key="4">
    <source>
        <dbReference type="ARBA" id="ARBA00022519"/>
    </source>
</evidence>
<evidence type="ECO:0000256" key="1">
    <source>
        <dbReference type="ARBA" id="ARBA00004429"/>
    </source>
</evidence>
<keyword evidence="3" id="KW-1003">Cell membrane</keyword>
<keyword evidence="7 8" id="KW-0472">Membrane</keyword>
<keyword evidence="11" id="KW-1185">Reference proteome</keyword>
<feature type="transmembrane region" description="Helical" evidence="8">
    <location>
        <begin position="260"/>
        <end position="279"/>
    </location>
</feature>
<feature type="transmembrane region" description="Helical" evidence="8">
    <location>
        <begin position="286"/>
        <end position="303"/>
    </location>
</feature>
<dbReference type="InterPro" id="IPR036259">
    <property type="entry name" value="MFS_trans_sf"/>
</dbReference>
<dbReference type="GO" id="GO:0005886">
    <property type="term" value="C:plasma membrane"/>
    <property type="evidence" value="ECO:0007669"/>
    <property type="project" value="UniProtKB-SubCell"/>
</dbReference>
<feature type="transmembrane region" description="Helical" evidence="8">
    <location>
        <begin position="21"/>
        <end position="46"/>
    </location>
</feature>
<dbReference type="Pfam" id="PF12832">
    <property type="entry name" value="MFS_1_like"/>
    <property type="match status" value="1"/>
</dbReference>
<feature type="domain" description="Major facilitator superfamily associated" evidence="9">
    <location>
        <begin position="21"/>
        <end position="376"/>
    </location>
</feature>
<dbReference type="NCBIfam" id="NF037955">
    <property type="entry name" value="mfs"/>
    <property type="match status" value="1"/>
</dbReference>